<dbReference type="CDD" id="cd15831">
    <property type="entry name" value="BTAD"/>
    <property type="match status" value="1"/>
</dbReference>
<evidence type="ECO:0000256" key="5">
    <source>
        <dbReference type="PROSITE-ProRule" id="PRU01091"/>
    </source>
</evidence>
<dbReference type="SUPFAM" id="SSF48452">
    <property type="entry name" value="TPR-like"/>
    <property type="match status" value="1"/>
</dbReference>
<evidence type="ECO:0000256" key="3">
    <source>
        <dbReference type="ARBA" id="ARBA00023125"/>
    </source>
</evidence>
<reference evidence="9 10" key="1">
    <citation type="submission" date="2017-01" db="EMBL/GenBank/DDBJ databases">
        <authorList>
            <person name="Mah S.A."/>
            <person name="Swanson W.J."/>
            <person name="Moy G.W."/>
            <person name="Vacquier V.D."/>
        </authorList>
    </citation>
    <scope>NUCLEOTIDE SEQUENCE [LARGE SCALE GENOMIC DNA]</scope>
    <source>
        <strain evidence="9 10">DSM 45758</strain>
    </source>
</reference>
<proteinExistence type="inferred from homology"/>
<dbReference type="GO" id="GO:0000160">
    <property type="term" value="P:phosphorelay signal transduction system"/>
    <property type="evidence" value="ECO:0007669"/>
    <property type="project" value="InterPro"/>
</dbReference>
<dbReference type="SMART" id="SM01043">
    <property type="entry name" value="BTAD"/>
    <property type="match status" value="1"/>
</dbReference>
<name>A0A1N6QET5_9ACTN</name>
<dbReference type="Gene3D" id="1.25.40.10">
    <property type="entry name" value="Tetratricopeptide repeat domain"/>
    <property type="match status" value="1"/>
</dbReference>
<sequence>MSGTVRFEILGPQRAWYDERELDLGPGKQRAVLAVLLLTPGRPVPTAQIVDAVWPDDPPANGSNVVQKYVAGLRRVLEPERSPRSPGQVLTLTDAGYVLRVPPESVDAVRFERTVRRARRLRSEGQVADAVAALRSALDLWRGEPLAGLPGSFVDSARHRLVELRAAALETRAELELEQGRHRELVGELVEMVAEFPLREGLRYQLMLALHRSGRQAEALAAYREYGGLLREEFGIEPGEELQDLHRRMLRADPALMSPASAESSATIAAPDGGPAADASVPPASGPAAPAPAAASPPASVAPDPVPVAAGPAVPVPAAAAPVPPAAATAVPTRLPPTGPAESAIGAPAPPPVGYASTPPGATWPAAVPLPPPVAGLTAGPPPSPHTGGAGYPPPVPFPAGTRPARPGRPQSVPRWISVGATIIGALTAMLSFGLLTWVVVLVYAAWRRSWRNGLAAPAYLLFAVTFVLVLGSGDPDDVSDAEGFLIVAWLGGWVLGIVHTILLNGRIWSALTARAGGAAAPVPDERRIRREHARHLLHHYPPARDELRIGRPDLPRTFDDGGLIDVNAVPEQVLAALPGLTADQCRHIAVDRWLRGPYASLEDLAVRCMLPPNLTEPLRDLLLFLPPAPAR</sequence>
<dbReference type="Pfam" id="PF00486">
    <property type="entry name" value="Trans_reg_C"/>
    <property type="match status" value="1"/>
</dbReference>
<dbReference type="AlphaFoldDB" id="A0A1N6QET5"/>
<dbReference type="OrthoDB" id="4054020at2"/>
<dbReference type="InterPro" id="IPR011990">
    <property type="entry name" value="TPR-like_helical_dom_sf"/>
</dbReference>
<keyword evidence="4" id="KW-0804">Transcription</keyword>
<keyword evidence="2" id="KW-0805">Transcription regulation</keyword>
<feature type="transmembrane region" description="Helical" evidence="7">
    <location>
        <begin position="416"/>
        <end position="447"/>
    </location>
</feature>
<keyword evidence="7" id="KW-1133">Transmembrane helix</keyword>
<feature type="transmembrane region" description="Helical" evidence="7">
    <location>
        <begin position="484"/>
        <end position="505"/>
    </location>
</feature>
<dbReference type="SUPFAM" id="SSF47781">
    <property type="entry name" value="RuvA domain 2-like"/>
    <property type="match status" value="1"/>
</dbReference>
<dbReference type="SUPFAM" id="SSF46894">
    <property type="entry name" value="C-terminal effector domain of the bipartite response regulators"/>
    <property type="match status" value="1"/>
</dbReference>
<dbReference type="PROSITE" id="PS51755">
    <property type="entry name" value="OMPR_PHOB"/>
    <property type="match status" value="1"/>
</dbReference>
<feature type="compositionally biased region" description="Low complexity" evidence="6">
    <location>
        <begin position="399"/>
        <end position="410"/>
    </location>
</feature>
<organism evidence="9 10">
    <name type="scientific">Micromonospora avicenniae</name>
    <dbReference type="NCBI Taxonomy" id="1198245"/>
    <lineage>
        <taxon>Bacteria</taxon>
        <taxon>Bacillati</taxon>
        <taxon>Actinomycetota</taxon>
        <taxon>Actinomycetes</taxon>
        <taxon>Micromonosporales</taxon>
        <taxon>Micromonosporaceae</taxon>
        <taxon>Micromonospora</taxon>
    </lineage>
</organism>
<evidence type="ECO:0000256" key="6">
    <source>
        <dbReference type="SAM" id="MobiDB-lite"/>
    </source>
</evidence>
<accession>A0A1N6QET5</accession>
<dbReference type="Proteomes" id="UP000186004">
    <property type="component" value="Unassembled WGS sequence"/>
</dbReference>
<keyword evidence="7" id="KW-0812">Transmembrane</keyword>
<evidence type="ECO:0000256" key="4">
    <source>
        <dbReference type="ARBA" id="ARBA00023163"/>
    </source>
</evidence>
<evidence type="ECO:0000313" key="10">
    <source>
        <dbReference type="Proteomes" id="UP000186004"/>
    </source>
</evidence>
<dbReference type="InterPro" id="IPR010994">
    <property type="entry name" value="RuvA_2-like"/>
</dbReference>
<feature type="region of interest" description="Disordered" evidence="6">
    <location>
        <begin position="257"/>
        <end position="302"/>
    </location>
</feature>
<dbReference type="InterPro" id="IPR005158">
    <property type="entry name" value="BTAD"/>
</dbReference>
<comment type="similarity">
    <text evidence="1">Belongs to the AfsR/DnrI/RedD regulatory family.</text>
</comment>
<dbReference type="InterPro" id="IPR016032">
    <property type="entry name" value="Sig_transdc_resp-reg_C-effctor"/>
</dbReference>
<keyword evidence="7" id="KW-0472">Membrane</keyword>
<dbReference type="PANTHER" id="PTHR35807:SF1">
    <property type="entry name" value="TRANSCRIPTIONAL REGULATOR REDD"/>
    <property type="match status" value="1"/>
</dbReference>
<dbReference type="Gene3D" id="1.10.10.10">
    <property type="entry name" value="Winged helix-like DNA-binding domain superfamily/Winged helix DNA-binding domain"/>
    <property type="match status" value="1"/>
</dbReference>
<dbReference type="GO" id="GO:0003677">
    <property type="term" value="F:DNA binding"/>
    <property type="evidence" value="ECO:0007669"/>
    <property type="project" value="UniProtKB-UniRule"/>
</dbReference>
<keyword evidence="3 5" id="KW-0238">DNA-binding</keyword>
<gene>
    <name evidence="9" type="ORF">SAMN05444858_101306</name>
</gene>
<feature type="region of interest" description="Disordered" evidence="6">
    <location>
        <begin position="329"/>
        <end position="358"/>
    </location>
</feature>
<dbReference type="InterPro" id="IPR036388">
    <property type="entry name" value="WH-like_DNA-bd_sf"/>
</dbReference>
<feature type="transmembrane region" description="Helical" evidence="7">
    <location>
        <begin position="454"/>
        <end position="472"/>
    </location>
</feature>
<protein>
    <submittedName>
        <fullName evidence="9">DNA-binding transcriptional activator of the SARP family</fullName>
    </submittedName>
</protein>
<feature type="compositionally biased region" description="Low complexity" evidence="6">
    <location>
        <begin position="269"/>
        <end position="302"/>
    </location>
</feature>
<feature type="region of interest" description="Disordered" evidence="6">
    <location>
        <begin position="375"/>
        <end position="411"/>
    </location>
</feature>
<dbReference type="RefSeq" id="WP_084752084.1">
    <property type="nucleotide sequence ID" value="NZ_FTNF01000001.1"/>
</dbReference>
<dbReference type="SMART" id="SM00862">
    <property type="entry name" value="Trans_reg_C"/>
    <property type="match status" value="1"/>
</dbReference>
<dbReference type="GO" id="GO:0006355">
    <property type="term" value="P:regulation of DNA-templated transcription"/>
    <property type="evidence" value="ECO:0007669"/>
    <property type="project" value="InterPro"/>
</dbReference>
<evidence type="ECO:0000256" key="7">
    <source>
        <dbReference type="SAM" id="Phobius"/>
    </source>
</evidence>
<dbReference type="InterPro" id="IPR001867">
    <property type="entry name" value="OmpR/PhoB-type_DNA-bd"/>
</dbReference>
<dbReference type="STRING" id="1198245.SAMN05444858_101306"/>
<evidence type="ECO:0000256" key="2">
    <source>
        <dbReference type="ARBA" id="ARBA00023015"/>
    </source>
</evidence>
<dbReference type="EMBL" id="FTNF01000001">
    <property type="protein sequence ID" value="SIQ15114.1"/>
    <property type="molecule type" value="Genomic_DNA"/>
</dbReference>
<keyword evidence="10" id="KW-1185">Reference proteome</keyword>
<feature type="DNA-binding region" description="OmpR/PhoB-type" evidence="5">
    <location>
        <begin position="1"/>
        <end position="101"/>
    </location>
</feature>
<evidence type="ECO:0000313" key="9">
    <source>
        <dbReference type="EMBL" id="SIQ15114.1"/>
    </source>
</evidence>
<feature type="compositionally biased region" description="Pro residues" evidence="6">
    <location>
        <begin position="375"/>
        <end position="385"/>
    </location>
</feature>
<dbReference type="InterPro" id="IPR051677">
    <property type="entry name" value="AfsR-DnrI-RedD_regulator"/>
</dbReference>
<dbReference type="PANTHER" id="PTHR35807">
    <property type="entry name" value="TRANSCRIPTIONAL REGULATOR REDD-RELATED"/>
    <property type="match status" value="1"/>
</dbReference>
<dbReference type="Pfam" id="PF03704">
    <property type="entry name" value="BTAD"/>
    <property type="match status" value="1"/>
</dbReference>
<evidence type="ECO:0000259" key="8">
    <source>
        <dbReference type="PROSITE" id="PS51755"/>
    </source>
</evidence>
<evidence type="ECO:0000256" key="1">
    <source>
        <dbReference type="ARBA" id="ARBA00005820"/>
    </source>
</evidence>
<feature type="domain" description="OmpR/PhoB-type" evidence="8">
    <location>
        <begin position="1"/>
        <end position="101"/>
    </location>
</feature>
<dbReference type="CDD" id="cd00383">
    <property type="entry name" value="trans_reg_C"/>
    <property type="match status" value="1"/>
</dbReference>